<evidence type="ECO:0000313" key="1">
    <source>
        <dbReference type="EMBL" id="PNG25508.1"/>
    </source>
</evidence>
<comment type="caution">
    <text evidence="1">The sequence shown here is derived from an EMBL/GenBank/DDBJ whole genome shotgun (WGS) entry which is preliminary data.</text>
</comment>
<name>A0A2J7TFG4_METSI</name>
<organism evidence="1 2">
    <name type="scientific">Methylocella silvestris</name>
    <dbReference type="NCBI Taxonomy" id="199596"/>
    <lineage>
        <taxon>Bacteria</taxon>
        <taxon>Pseudomonadati</taxon>
        <taxon>Pseudomonadota</taxon>
        <taxon>Alphaproteobacteria</taxon>
        <taxon>Hyphomicrobiales</taxon>
        <taxon>Beijerinckiaceae</taxon>
        <taxon>Methylocella</taxon>
    </lineage>
</organism>
<proteinExistence type="predicted"/>
<dbReference type="Pfam" id="PF05135">
    <property type="entry name" value="Phage_connect_1"/>
    <property type="match status" value="1"/>
</dbReference>
<dbReference type="EMBL" id="PDZR01000015">
    <property type="protein sequence ID" value="PNG25508.1"/>
    <property type="molecule type" value="Genomic_DNA"/>
</dbReference>
<dbReference type="Proteomes" id="UP000236286">
    <property type="component" value="Unassembled WGS sequence"/>
</dbReference>
<dbReference type="OrthoDB" id="7983110at2"/>
<reference evidence="1 2" key="1">
    <citation type="submission" date="2017-10" db="EMBL/GenBank/DDBJ databases">
        <title>Genome announcement of Methylocella silvestris TVC from permafrost.</title>
        <authorList>
            <person name="Wang J."/>
            <person name="Geng K."/>
            <person name="Ul-Haque F."/>
            <person name="Crombie A.T."/>
            <person name="Street L.E."/>
            <person name="Wookey P.A."/>
            <person name="Murrell J.C."/>
            <person name="Pratscher J."/>
        </authorList>
    </citation>
    <scope>NUCLEOTIDE SEQUENCE [LARGE SCALE GENOMIC DNA]</scope>
    <source>
        <strain evidence="1 2">TVC</strain>
    </source>
</reference>
<dbReference type="InterPro" id="IPR021146">
    <property type="entry name" value="Phage_gp6-like_head-tail"/>
</dbReference>
<dbReference type="RefSeq" id="WP_102844246.1">
    <property type="nucleotide sequence ID" value="NZ_PDZR01000015.1"/>
</dbReference>
<dbReference type="AlphaFoldDB" id="A0A2J7TFG4"/>
<gene>
    <name evidence="1" type="ORF">CR492_13405</name>
</gene>
<evidence type="ECO:0000313" key="2">
    <source>
        <dbReference type="Proteomes" id="UP000236286"/>
    </source>
</evidence>
<evidence type="ECO:0008006" key="3">
    <source>
        <dbReference type="Google" id="ProtNLM"/>
    </source>
</evidence>
<accession>A0A2J7TFG4</accession>
<protein>
    <recommendedName>
        <fullName evidence="3">Phage gp6-like head-tail connector protein</fullName>
    </recommendedName>
</protein>
<sequence>MASTYDLAKLADVKDWLDISGADDDALLSRLITRLSRGILNYLDRQSILPTKFSETFDGGGERSLLLGQWPVNVVLGCAVNSLPIPPAPAMTPDSLQPGFVLDEGDIAPPGRRQRLSLRGRRFDCGIQNVSVSYLAGYQIAGEAAMIPPGAPFLVTALSPYGDWASDGGVTLNGLAMTRVAASPAAGQYSVADGIYTFNVANAGMGATITYGFVPADLAICCMDWVAERYSYRSRIGQQSKSLGGQETMAYLVKDIPDFVAAGLQPYRRVAP</sequence>